<dbReference type="Gene3D" id="3.40.50.300">
    <property type="entry name" value="P-loop containing nucleotide triphosphate hydrolases"/>
    <property type="match status" value="1"/>
</dbReference>
<dbReference type="EMBL" id="CP017415">
    <property type="protein sequence ID" value="AOU96868.1"/>
    <property type="molecule type" value="Genomic_DNA"/>
</dbReference>
<feature type="domain" description="CobQ/CobB/MinD/ParA nucleotide binding" evidence="1">
    <location>
        <begin position="4"/>
        <end position="177"/>
    </location>
</feature>
<dbReference type="PANTHER" id="PTHR13696:SF99">
    <property type="entry name" value="COBYRINIC ACID AC-DIAMIDE SYNTHASE"/>
    <property type="match status" value="1"/>
</dbReference>
<proteinExistence type="predicted"/>
<gene>
    <name evidence="2" type="ORF">BI364_01560</name>
</gene>
<reference evidence="3" key="1">
    <citation type="submission" date="2016-09" db="EMBL/GenBank/DDBJ databases">
        <title>Acidihalobacter prosperus F5.</title>
        <authorList>
            <person name="Khaleque H.N."/>
            <person name="Ramsay J.P."/>
            <person name="Kaksonen A.H."/>
            <person name="Boxall N.J."/>
            <person name="Watkin E.L.J."/>
        </authorList>
    </citation>
    <scope>NUCLEOTIDE SEQUENCE [LARGE SCALE GENOMIC DNA]</scope>
    <source>
        <strain evidence="3">F5</strain>
    </source>
</reference>
<evidence type="ECO:0000313" key="3">
    <source>
        <dbReference type="Proteomes" id="UP000095401"/>
    </source>
</evidence>
<dbReference type="Proteomes" id="UP000095401">
    <property type="component" value="Chromosome"/>
</dbReference>
<organism evidence="2 3">
    <name type="scientific">Acidihalobacter yilgarnensis</name>
    <dbReference type="NCBI Taxonomy" id="2819280"/>
    <lineage>
        <taxon>Bacteria</taxon>
        <taxon>Pseudomonadati</taxon>
        <taxon>Pseudomonadota</taxon>
        <taxon>Gammaproteobacteria</taxon>
        <taxon>Chromatiales</taxon>
        <taxon>Ectothiorhodospiraceae</taxon>
        <taxon>Acidihalobacter</taxon>
    </lineage>
</organism>
<evidence type="ECO:0000259" key="1">
    <source>
        <dbReference type="Pfam" id="PF01656"/>
    </source>
</evidence>
<accession>A0A1D8IK84</accession>
<dbReference type="RefSeq" id="WP_070077261.1">
    <property type="nucleotide sequence ID" value="NZ_CP017415.1"/>
</dbReference>
<keyword evidence="3" id="KW-1185">Reference proteome</keyword>
<dbReference type="InterPro" id="IPR027417">
    <property type="entry name" value="P-loop_NTPase"/>
</dbReference>
<protein>
    <submittedName>
        <fullName evidence="2">Cobyrinic acid a,c-diamide synthase</fullName>
    </submittedName>
</protein>
<evidence type="ECO:0000313" key="2">
    <source>
        <dbReference type="EMBL" id="AOU96868.1"/>
    </source>
</evidence>
<name>A0A1D8IK84_9GAMM</name>
<dbReference type="PANTHER" id="PTHR13696">
    <property type="entry name" value="P-LOOP CONTAINING NUCLEOSIDE TRIPHOSPHATE HYDROLASE"/>
    <property type="match status" value="1"/>
</dbReference>
<dbReference type="Pfam" id="PF01656">
    <property type="entry name" value="CbiA"/>
    <property type="match status" value="1"/>
</dbReference>
<dbReference type="CDD" id="cd02042">
    <property type="entry name" value="ParAB_family"/>
    <property type="match status" value="1"/>
</dbReference>
<dbReference type="SUPFAM" id="SSF52540">
    <property type="entry name" value="P-loop containing nucleoside triphosphate hydrolases"/>
    <property type="match status" value="1"/>
</dbReference>
<dbReference type="InterPro" id="IPR050678">
    <property type="entry name" value="DNA_Partitioning_ATPase"/>
</dbReference>
<dbReference type="PIRSF" id="PIRSF009320">
    <property type="entry name" value="Nuc_binding_HP_1000"/>
    <property type="match status" value="1"/>
</dbReference>
<dbReference type="AlphaFoldDB" id="A0A1D8IK84"/>
<dbReference type="InterPro" id="IPR002586">
    <property type="entry name" value="CobQ/CobB/MinD/ParA_Nub-bd_dom"/>
</dbReference>
<sequence>MHYIAVINQKGGVGKTTISINLAAGFAQRLPTLLIDLDPQGTASAWASVASRPLPMRVSHMPAGFDANRPVAEGDQPEVVIVDCPPTLDSDTVIQVLRSVDQVLIPVLPSPLDLWSSLRLAESVEEAQRVSGKLQARLLINQLEPRSALSSAMEGALREFSIPSLSTAVRRRAVYRSTAMEGLTVFQVGTNGAPARAEFNAIIDEVRT</sequence>
<dbReference type="KEGG" id="aprs:BI364_01560"/>